<evidence type="ECO:0000313" key="2">
    <source>
        <dbReference type="EMBL" id="OQP40068.1"/>
    </source>
</evidence>
<dbReference type="Gene3D" id="3.10.450.360">
    <property type="match status" value="1"/>
</dbReference>
<name>A0A1V9E1R1_9BACT</name>
<organism evidence="2 3">
    <name type="scientific">Niastella yeongjuensis</name>
    <dbReference type="NCBI Taxonomy" id="354355"/>
    <lineage>
        <taxon>Bacteria</taxon>
        <taxon>Pseudomonadati</taxon>
        <taxon>Bacteroidota</taxon>
        <taxon>Chitinophagia</taxon>
        <taxon>Chitinophagales</taxon>
        <taxon>Chitinophagaceae</taxon>
        <taxon>Niastella</taxon>
    </lineage>
</organism>
<keyword evidence="1" id="KW-0732">Signal</keyword>
<dbReference type="Proteomes" id="UP000192610">
    <property type="component" value="Unassembled WGS sequence"/>
</dbReference>
<dbReference type="SUPFAM" id="SSF160574">
    <property type="entry name" value="BT0923-like"/>
    <property type="match status" value="1"/>
</dbReference>
<dbReference type="AlphaFoldDB" id="A0A1V9E1R1"/>
<reference evidence="3" key="1">
    <citation type="submission" date="2016-04" db="EMBL/GenBank/DDBJ databases">
        <authorList>
            <person name="Chen L."/>
            <person name="Zhuang W."/>
            <person name="Wang G."/>
        </authorList>
    </citation>
    <scope>NUCLEOTIDE SEQUENCE [LARGE SCALE GENOMIC DNA]</scope>
    <source>
        <strain evidence="3">17621</strain>
    </source>
</reference>
<feature type="signal peptide" evidence="1">
    <location>
        <begin position="1"/>
        <end position="23"/>
    </location>
</feature>
<evidence type="ECO:0000313" key="3">
    <source>
        <dbReference type="Proteomes" id="UP000192610"/>
    </source>
</evidence>
<dbReference type="STRING" id="354355.SAMN05660816_02305"/>
<gene>
    <name evidence="2" type="ORF">A4H97_17800</name>
</gene>
<evidence type="ECO:0008006" key="4">
    <source>
        <dbReference type="Google" id="ProtNLM"/>
    </source>
</evidence>
<evidence type="ECO:0000256" key="1">
    <source>
        <dbReference type="SAM" id="SignalP"/>
    </source>
</evidence>
<sequence>MKKTAIFFLALILLNWNTNTIQAQLAKTSIRFDAVPAVSPGMSSATVEEFNANSKAGKSFARKYENATHAKWTQLRDGSSLVHFYIDGIQTKIFYNRKGNETGMMRYYTEHELPADLRQQVKSVYYDFDIFQVTEVTVGNKTVYLVKIKDKSCTKTVRVANGEMDVVEEIENL</sequence>
<dbReference type="EMBL" id="LVXG01000078">
    <property type="protein sequence ID" value="OQP40068.1"/>
    <property type="molecule type" value="Genomic_DNA"/>
</dbReference>
<accession>A0A1V9E1R1</accession>
<comment type="caution">
    <text evidence="2">The sequence shown here is derived from an EMBL/GenBank/DDBJ whole genome shotgun (WGS) entry which is preliminary data.</text>
</comment>
<dbReference type="OrthoDB" id="678457at2"/>
<protein>
    <recommendedName>
        <fullName evidence="4">Beta-lactamase-inhibitor-like PepSY-like domain-containing protein</fullName>
    </recommendedName>
</protein>
<proteinExistence type="predicted"/>
<keyword evidence="3" id="KW-1185">Reference proteome</keyword>
<dbReference type="RefSeq" id="WP_081204574.1">
    <property type="nucleotide sequence ID" value="NZ_FOCZ01000003.1"/>
</dbReference>
<feature type="chain" id="PRO_5010730666" description="Beta-lactamase-inhibitor-like PepSY-like domain-containing protein" evidence="1">
    <location>
        <begin position="24"/>
        <end position="173"/>
    </location>
</feature>